<accession>A0ABR2W054</accession>
<comment type="caution">
    <text evidence="2">The sequence shown here is derived from an EMBL/GenBank/DDBJ whole genome shotgun (WGS) entry which is preliminary data.</text>
</comment>
<feature type="domain" description="HD/PDEase" evidence="1">
    <location>
        <begin position="23"/>
        <end position="146"/>
    </location>
</feature>
<dbReference type="Pfam" id="PF01966">
    <property type="entry name" value="HD"/>
    <property type="match status" value="1"/>
</dbReference>
<dbReference type="SMART" id="SM00471">
    <property type="entry name" value="HDc"/>
    <property type="match status" value="1"/>
</dbReference>
<organism evidence="2 3">
    <name type="scientific">Basidiobolus ranarum</name>
    <dbReference type="NCBI Taxonomy" id="34480"/>
    <lineage>
        <taxon>Eukaryota</taxon>
        <taxon>Fungi</taxon>
        <taxon>Fungi incertae sedis</taxon>
        <taxon>Zoopagomycota</taxon>
        <taxon>Entomophthoromycotina</taxon>
        <taxon>Basidiobolomycetes</taxon>
        <taxon>Basidiobolales</taxon>
        <taxon>Basidiobolaceae</taxon>
        <taxon>Basidiobolus</taxon>
    </lineage>
</organism>
<protein>
    <recommendedName>
        <fullName evidence="1">HD/PDEase domain-containing protein</fullName>
    </recommendedName>
</protein>
<gene>
    <name evidence="2" type="ORF">K7432_007744</name>
</gene>
<dbReference type="PANTHER" id="PTHR33594">
    <property type="entry name" value="SUPERFAMILY HYDROLASE, PUTATIVE (AFU_ORTHOLOGUE AFUA_1G03035)-RELATED"/>
    <property type="match status" value="1"/>
</dbReference>
<name>A0ABR2W054_9FUNG</name>
<dbReference type="InterPro" id="IPR003607">
    <property type="entry name" value="HD/PDEase_dom"/>
</dbReference>
<evidence type="ECO:0000259" key="1">
    <source>
        <dbReference type="SMART" id="SM00471"/>
    </source>
</evidence>
<reference evidence="2 3" key="1">
    <citation type="submission" date="2023-04" db="EMBL/GenBank/DDBJ databases">
        <title>Genome of Basidiobolus ranarum AG-B5.</title>
        <authorList>
            <person name="Stajich J.E."/>
            <person name="Carter-House D."/>
            <person name="Gryganskyi A."/>
        </authorList>
    </citation>
    <scope>NUCLEOTIDE SEQUENCE [LARGE SCALE GENOMIC DNA]</scope>
    <source>
        <strain evidence="2 3">AG-B5</strain>
    </source>
</reference>
<dbReference type="CDD" id="cd00077">
    <property type="entry name" value="HDc"/>
    <property type="match status" value="1"/>
</dbReference>
<sequence>MSQHKLLLPKLEEFVKVYMSKYDPSHDWEHVNRVRNIALKIATSIDGDLDLQVVEISALLHDFNDTKYQESSEAFNVSEYLTSLGYPLEMSTLVHKIVQTVSYRKELAYKDLGEIDHWRENCLELHIVQDADKLEAMGAFGIMRCAAYSGVKNIVLYGSDIDYKSETFGDSPAEVDSCIGHFYEKLLKLKDTMKTEQGKLMAVARHDFMRTFLDQIELEL</sequence>
<dbReference type="SUPFAM" id="SSF109604">
    <property type="entry name" value="HD-domain/PDEase-like"/>
    <property type="match status" value="1"/>
</dbReference>
<keyword evidence="3" id="KW-1185">Reference proteome</keyword>
<dbReference type="Gene3D" id="1.10.3210.50">
    <property type="match status" value="1"/>
</dbReference>
<proteinExistence type="predicted"/>
<dbReference type="InterPro" id="IPR006674">
    <property type="entry name" value="HD_domain"/>
</dbReference>
<dbReference type="PANTHER" id="PTHR33594:SF1">
    <property type="entry name" value="HD_PDEASE DOMAIN-CONTAINING PROTEIN"/>
    <property type="match status" value="1"/>
</dbReference>
<dbReference type="EMBL" id="JASJQH010007273">
    <property type="protein sequence ID" value="KAK9711578.1"/>
    <property type="molecule type" value="Genomic_DNA"/>
</dbReference>
<evidence type="ECO:0000313" key="2">
    <source>
        <dbReference type="EMBL" id="KAK9711578.1"/>
    </source>
</evidence>
<evidence type="ECO:0000313" key="3">
    <source>
        <dbReference type="Proteomes" id="UP001479436"/>
    </source>
</evidence>
<dbReference type="Proteomes" id="UP001479436">
    <property type="component" value="Unassembled WGS sequence"/>
</dbReference>